<dbReference type="AlphaFoldDB" id="A0A067QW05"/>
<name>A0A067QW05_ZOONE</name>
<dbReference type="GO" id="GO:0016887">
    <property type="term" value="F:ATP hydrolysis activity"/>
    <property type="evidence" value="ECO:0007669"/>
    <property type="project" value="InterPro"/>
</dbReference>
<dbReference type="GO" id="GO:0005737">
    <property type="term" value="C:cytoplasm"/>
    <property type="evidence" value="ECO:0007669"/>
    <property type="project" value="UniProtKB-ARBA"/>
</dbReference>
<reference evidence="3 4" key="1">
    <citation type="journal article" date="2014" name="Nat. Commun.">
        <title>Molecular traces of alternative social organization in a termite genome.</title>
        <authorList>
            <person name="Terrapon N."/>
            <person name="Li C."/>
            <person name="Robertson H.M."/>
            <person name="Ji L."/>
            <person name="Meng X."/>
            <person name="Booth W."/>
            <person name="Chen Z."/>
            <person name="Childers C.P."/>
            <person name="Glastad K.M."/>
            <person name="Gokhale K."/>
            <person name="Gowin J."/>
            <person name="Gronenberg W."/>
            <person name="Hermansen R.A."/>
            <person name="Hu H."/>
            <person name="Hunt B.G."/>
            <person name="Huylmans A.K."/>
            <person name="Khalil S.M."/>
            <person name="Mitchell R.D."/>
            <person name="Munoz-Torres M.C."/>
            <person name="Mustard J.A."/>
            <person name="Pan H."/>
            <person name="Reese J.T."/>
            <person name="Scharf M.E."/>
            <person name="Sun F."/>
            <person name="Vogel H."/>
            <person name="Xiao J."/>
            <person name="Yang W."/>
            <person name="Yang Z."/>
            <person name="Yang Z."/>
            <person name="Zhou J."/>
            <person name="Zhu J."/>
            <person name="Brent C.S."/>
            <person name="Elsik C.G."/>
            <person name="Goodisman M.A."/>
            <person name="Liberles D.A."/>
            <person name="Roe R.M."/>
            <person name="Vargo E.L."/>
            <person name="Vilcinskas A."/>
            <person name="Wang J."/>
            <person name="Bornberg-Bauer E."/>
            <person name="Korb J."/>
            <person name="Zhang G."/>
            <person name="Liebig J."/>
        </authorList>
    </citation>
    <scope>NUCLEOTIDE SEQUENCE [LARGE SCALE GENOMIC DNA]</scope>
    <source>
        <tissue evidence="3">Whole organism</tissue>
    </source>
</reference>
<dbReference type="GO" id="GO:0005524">
    <property type="term" value="F:ATP binding"/>
    <property type="evidence" value="ECO:0007669"/>
    <property type="project" value="InterPro"/>
</dbReference>
<gene>
    <name evidence="3" type="ORF">L798_15166</name>
</gene>
<dbReference type="OMA" id="SGCKGAY"/>
<organism evidence="3 4">
    <name type="scientific">Zootermopsis nevadensis</name>
    <name type="common">Dampwood termite</name>
    <dbReference type="NCBI Taxonomy" id="136037"/>
    <lineage>
        <taxon>Eukaryota</taxon>
        <taxon>Metazoa</taxon>
        <taxon>Ecdysozoa</taxon>
        <taxon>Arthropoda</taxon>
        <taxon>Hexapoda</taxon>
        <taxon>Insecta</taxon>
        <taxon>Pterygota</taxon>
        <taxon>Neoptera</taxon>
        <taxon>Polyneoptera</taxon>
        <taxon>Dictyoptera</taxon>
        <taxon>Blattodea</taxon>
        <taxon>Blattoidea</taxon>
        <taxon>Termitoidae</taxon>
        <taxon>Termopsidae</taxon>
        <taxon>Zootermopsis</taxon>
    </lineage>
</organism>
<dbReference type="PANTHER" id="PTHR10760">
    <property type="entry name" value="TORSIN"/>
    <property type="match status" value="1"/>
</dbReference>
<dbReference type="SUPFAM" id="SSF52540">
    <property type="entry name" value="P-loop containing nucleoside triphosphate hydrolases"/>
    <property type="match status" value="1"/>
</dbReference>
<keyword evidence="2" id="KW-0472">Membrane</keyword>
<evidence type="ECO:0000256" key="2">
    <source>
        <dbReference type="SAM" id="Phobius"/>
    </source>
</evidence>
<dbReference type="PANTHER" id="PTHR10760:SF2">
    <property type="entry name" value="LD13476P-RELATED"/>
    <property type="match status" value="1"/>
</dbReference>
<dbReference type="Proteomes" id="UP000027135">
    <property type="component" value="Unassembled WGS sequence"/>
</dbReference>
<keyword evidence="4" id="KW-1185">Reference proteome</keyword>
<dbReference type="EMBL" id="KK853183">
    <property type="protein sequence ID" value="KDR10137.1"/>
    <property type="molecule type" value="Genomic_DNA"/>
</dbReference>
<feature type="transmembrane region" description="Helical" evidence="2">
    <location>
        <begin position="134"/>
        <end position="157"/>
    </location>
</feature>
<dbReference type="GO" id="GO:0012505">
    <property type="term" value="C:endomembrane system"/>
    <property type="evidence" value="ECO:0007669"/>
    <property type="project" value="UniProtKB-ARBA"/>
</dbReference>
<dbReference type="InterPro" id="IPR027417">
    <property type="entry name" value="P-loop_NTPase"/>
</dbReference>
<sequence>MLNRSHSMSEFPVSKLVRTEELKHNDLGQPLIKHYSCEQILYGTDKIKIERIVQEVRITTDNISSWNSWAVKYESPVSSLKNFCEDQNKQSQENHHETFYPVERKNDNVAGSKALLRPLRLPPSNSTGQRKDSVLFVFLPIIFIVASVIACTSVYLASYQRVCKLTLDINAVKSVLDSSLFGQEDVIYNMVSTLQIFCSTKEPGIVIMALLGGTGVGKSYTTSIICNLFPWGKNVQHFVLPFRSNLLPVSDDYGKFSSCGDNLVVMDGLVPSDVDDTIKFLHNLMNHSKEHGIRVIVILVFSSEVQKMILEGYGNLKHELQVSKQKLSSAFQDAGLDVSLITFQPLEREHIVMCIKEALSQKGILWSSTEIERVMVLLPQDTGCKGVASKVQLFITSD</sequence>
<dbReference type="eggNOG" id="ENOG502SDUG">
    <property type="taxonomic scope" value="Eukaryota"/>
</dbReference>
<keyword evidence="2" id="KW-1133">Transmembrane helix</keyword>
<accession>A0A067QW05</accession>
<proteinExistence type="inferred from homology"/>
<evidence type="ECO:0000256" key="1">
    <source>
        <dbReference type="ARBA" id="ARBA00006235"/>
    </source>
</evidence>
<comment type="similarity">
    <text evidence="1">Belongs to the ClpA/ClpB family. Torsin subfamily.</text>
</comment>
<keyword evidence="2" id="KW-0812">Transmembrane</keyword>
<dbReference type="InterPro" id="IPR010448">
    <property type="entry name" value="Torsin"/>
</dbReference>
<evidence type="ECO:0000313" key="4">
    <source>
        <dbReference type="Proteomes" id="UP000027135"/>
    </source>
</evidence>
<evidence type="ECO:0000313" key="3">
    <source>
        <dbReference type="EMBL" id="KDR10137.1"/>
    </source>
</evidence>
<dbReference type="InParanoid" id="A0A067QW05"/>
<protein>
    <submittedName>
        <fullName evidence="3">Torsin-2A</fullName>
    </submittedName>
</protein>
<dbReference type="OrthoDB" id="8191652at2759"/>